<feature type="transmembrane region" description="Helical" evidence="2">
    <location>
        <begin position="241"/>
        <end position="262"/>
    </location>
</feature>
<evidence type="ECO:0000313" key="4">
    <source>
        <dbReference type="Proteomes" id="UP000814176"/>
    </source>
</evidence>
<dbReference type="Proteomes" id="UP000814176">
    <property type="component" value="Unassembled WGS sequence"/>
</dbReference>
<organism evidence="3 4">
    <name type="scientific">Rhodofomes roseus</name>
    <dbReference type="NCBI Taxonomy" id="34475"/>
    <lineage>
        <taxon>Eukaryota</taxon>
        <taxon>Fungi</taxon>
        <taxon>Dikarya</taxon>
        <taxon>Basidiomycota</taxon>
        <taxon>Agaricomycotina</taxon>
        <taxon>Agaricomycetes</taxon>
        <taxon>Polyporales</taxon>
        <taxon>Rhodofomes</taxon>
    </lineage>
</organism>
<keyword evidence="4" id="KW-1185">Reference proteome</keyword>
<keyword evidence="2" id="KW-1133">Transmembrane helix</keyword>
<evidence type="ECO:0000256" key="2">
    <source>
        <dbReference type="SAM" id="Phobius"/>
    </source>
</evidence>
<keyword evidence="2" id="KW-0472">Membrane</keyword>
<dbReference type="RefSeq" id="XP_047783434.1">
    <property type="nucleotide sequence ID" value="XM_047926880.1"/>
</dbReference>
<dbReference type="Gene3D" id="2.60.120.260">
    <property type="entry name" value="Galactose-binding domain-like"/>
    <property type="match status" value="1"/>
</dbReference>
<reference evidence="3 4" key="1">
    <citation type="journal article" date="2021" name="Environ. Microbiol.">
        <title>Gene family expansions and transcriptome signatures uncover fungal adaptations to wood decay.</title>
        <authorList>
            <person name="Hage H."/>
            <person name="Miyauchi S."/>
            <person name="Viragh M."/>
            <person name="Drula E."/>
            <person name="Min B."/>
            <person name="Chaduli D."/>
            <person name="Navarro D."/>
            <person name="Favel A."/>
            <person name="Norest M."/>
            <person name="Lesage-Meessen L."/>
            <person name="Balint B."/>
            <person name="Merenyi Z."/>
            <person name="de Eugenio L."/>
            <person name="Morin E."/>
            <person name="Martinez A.T."/>
            <person name="Baldrian P."/>
            <person name="Stursova M."/>
            <person name="Martinez M.J."/>
            <person name="Novotny C."/>
            <person name="Magnuson J.K."/>
            <person name="Spatafora J.W."/>
            <person name="Maurice S."/>
            <person name="Pangilinan J."/>
            <person name="Andreopoulos W."/>
            <person name="LaButti K."/>
            <person name="Hundley H."/>
            <person name="Na H."/>
            <person name="Kuo A."/>
            <person name="Barry K."/>
            <person name="Lipzen A."/>
            <person name="Henrissat B."/>
            <person name="Riley R."/>
            <person name="Ahrendt S."/>
            <person name="Nagy L.G."/>
            <person name="Grigoriev I.V."/>
            <person name="Martin F."/>
            <person name="Rosso M.N."/>
        </authorList>
    </citation>
    <scope>NUCLEOTIDE SEQUENCE [LARGE SCALE GENOMIC DNA]</scope>
    <source>
        <strain evidence="3 4">CIRM-BRFM 1785</strain>
    </source>
</reference>
<protein>
    <submittedName>
        <fullName evidence="3">Uncharacterized protein</fullName>
    </submittedName>
</protein>
<evidence type="ECO:0000256" key="1">
    <source>
        <dbReference type="SAM" id="MobiDB-lite"/>
    </source>
</evidence>
<accession>A0ABQ8KTI0</accession>
<sequence>MFRRQQQRSEPQMVRLSSDDAFDPPALKSPSQPLPREMLPPSLHHHMCTRFVLLTSLLLSQVVSAGTTNRTIDDTHGDSVTGVLPTYSNNWNYGPNCSFCAIRPDANETFDGTWHDTTSNSTDPTQPSMTLTFDGSAISVYCILVNSASSPDIVTFTNVTFELDGASAGTYNHTADPAANQFEYNVTVFSREGLSNETHTLVMNTVQGSSSSVLLFDWAIFDDDDDNDTTTTSHSSRAGAIAGGVLGGVAFIALCSLLLVYLRRKRAAQHAKNEVGRAIEPFVAPPSPKERETILLEPLYAGDEPALPFVVSEKSSGTMSFTPSGTSPTYTLEREARELRQQVATLRARRSTASSTVPGGTFAEESSQRAPVSSGMAGDQVEEELRGEMAALREEMAQLKAETRGEPPAYE</sequence>
<gene>
    <name evidence="3" type="ORF">C8Q71DRAFT_852951</name>
</gene>
<feature type="region of interest" description="Disordered" evidence="1">
    <location>
        <begin position="347"/>
        <end position="381"/>
    </location>
</feature>
<evidence type="ECO:0000313" key="3">
    <source>
        <dbReference type="EMBL" id="KAH9842387.1"/>
    </source>
</evidence>
<feature type="region of interest" description="Disordered" evidence="1">
    <location>
        <begin position="1"/>
        <end position="40"/>
    </location>
</feature>
<dbReference type="CDD" id="cd12087">
    <property type="entry name" value="TM_EGFR-like"/>
    <property type="match status" value="1"/>
</dbReference>
<dbReference type="EMBL" id="JADCUA010000002">
    <property type="protein sequence ID" value="KAH9842387.1"/>
    <property type="molecule type" value="Genomic_DNA"/>
</dbReference>
<keyword evidence="2" id="KW-0812">Transmembrane</keyword>
<dbReference type="GeneID" id="72007612"/>
<feature type="compositionally biased region" description="Polar residues" evidence="1">
    <location>
        <begin position="351"/>
        <end position="371"/>
    </location>
</feature>
<proteinExistence type="predicted"/>
<name>A0ABQ8KTI0_9APHY</name>
<comment type="caution">
    <text evidence="3">The sequence shown here is derived from an EMBL/GenBank/DDBJ whole genome shotgun (WGS) entry which is preliminary data.</text>
</comment>